<comment type="caution">
    <text evidence="2">The sequence shown here is derived from an EMBL/GenBank/DDBJ whole genome shotgun (WGS) entry which is preliminary data.</text>
</comment>
<name>A0A1V9G6C5_9BACT</name>
<gene>
    <name evidence="2" type="ORF">A3860_15800</name>
</gene>
<feature type="transmembrane region" description="Helical" evidence="1">
    <location>
        <begin position="28"/>
        <end position="47"/>
    </location>
</feature>
<keyword evidence="3" id="KW-1185">Reference proteome</keyword>
<keyword evidence="1" id="KW-1133">Transmembrane helix</keyword>
<sequence>MNFPALLIEIICLLASVNLFLQASIPKYLKSFSFFIALTIIIEITGYELRKHVFTVNLLYCFFTAFEFVYYLLIIRFIIYNQKAKRIIFWVMIVYPILVTINVFFIQPGTFHTITYSLGCLLVVLACIYYFFEIFRITHSVNLVKEPAFWLCTGLLFFYSCSLPLFGLWNQLHGLPKILIKNLRAIQTILNLLLYSLFSIAFLCRTNLKKNKAKLV</sequence>
<keyword evidence="1" id="KW-0472">Membrane</keyword>
<feature type="transmembrane region" description="Helical" evidence="1">
    <location>
        <begin position="6"/>
        <end position="21"/>
    </location>
</feature>
<dbReference type="EMBL" id="LVYD01000013">
    <property type="protein sequence ID" value="OQP66048.1"/>
    <property type="molecule type" value="Genomic_DNA"/>
</dbReference>
<protein>
    <recommendedName>
        <fullName evidence="4">Histidine kinase N-terminal 7TM region domain-containing protein</fullName>
    </recommendedName>
</protein>
<evidence type="ECO:0008006" key="4">
    <source>
        <dbReference type="Google" id="ProtNLM"/>
    </source>
</evidence>
<reference evidence="2 3" key="1">
    <citation type="submission" date="2016-03" db="EMBL/GenBank/DDBJ databases">
        <title>Niastella vici sp. nov., isolated from farmland soil.</title>
        <authorList>
            <person name="Chen L."/>
            <person name="Wang D."/>
            <person name="Yang S."/>
            <person name="Wang G."/>
        </authorList>
    </citation>
    <scope>NUCLEOTIDE SEQUENCE [LARGE SCALE GENOMIC DNA]</scope>
    <source>
        <strain evidence="2 3">DJ57</strain>
    </source>
</reference>
<feature type="transmembrane region" description="Helical" evidence="1">
    <location>
        <begin position="53"/>
        <end position="75"/>
    </location>
</feature>
<evidence type="ECO:0000313" key="2">
    <source>
        <dbReference type="EMBL" id="OQP66048.1"/>
    </source>
</evidence>
<dbReference type="Proteomes" id="UP000192796">
    <property type="component" value="Unassembled WGS sequence"/>
</dbReference>
<feature type="transmembrane region" description="Helical" evidence="1">
    <location>
        <begin position="113"/>
        <end position="132"/>
    </location>
</feature>
<keyword evidence="1" id="KW-0812">Transmembrane</keyword>
<proteinExistence type="predicted"/>
<accession>A0A1V9G6C5</accession>
<organism evidence="2 3">
    <name type="scientific">Niastella vici</name>
    <dbReference type="NCBI Taxonomy" id="1703345"/>
    <lineage>
        <taxon>Bacteria</taxon>
        <taxon>Pseudomonadati</taxon>
        <taxon>Bacteroidota</taxon>
        <taxon>Chitinophagia</taxon>
        <taxon>Chitinophagales</taxon>
        <taxon>Chitinophagaceae</taxon>
        <taxon>Niastella</taxon>
    </lineage>
</organism>
<evidence type="ECO:0000256" key="1">
    <source>
        <dbReference type="SAM" id="Phobius"/>
    </source>
</evidence>
<feature type="transmembrane region" description="Helical" evidence="1">
    <location>
        <begin position="148"/>
        <end position="169"/>
    </location>
</feature>
<dbReference type="AlphaFoldDB" id="A0A1V9G6C5"/>
<evidence type="ECO:0000313" key="3">
    <source>
        <dbReference type="Proteomes" id="UP000192796"/>
    </source>
</evidence>
<feature type="transmembrane region" description="Helical" evidence="1">
    <location>
        <begin position="189"/>
        <end position="208"/>
    </location>
</feature>
<dbReference type="STRING" id="1703345.A3860_15800"/>
<feature type="transmembrane region" description="Helical" evidence="1">
    <location>
        <begin position="87"/>
        <end position="107"/>
    </location>
</feature>